<evidence type="ECO:0000259" key="3">
    <source>
        <dbReference type="PROSITE" id="PS50110"/>
    </source>
</evidence>
<dbReference type="AlphaFoldDB" id="A0A2W4XKP0"/>
<comment type="caution">
    <text evidence="4">The sequence shown here is derived from an EMBL/GenBank/DDBJ whole genome shotgun (WGS) entry which is preliminary data.</text>
</comment>
<dbReference type="InterPro" id="IPR050595">
    <property type="entry name" value="Bact_response_regulator"/>
</dbReference>
<protein>
    <submittedName>
        <fullName evidence="4">Response regulator</fullName>
    </submittedName>
</protein>
<evidence type="ECO:0000256" key="2">
    <source>
        <dbReference type="PROSITE-ProRule" id="PRU00169"/>
    </source>
</evidence>
<dbReference type="Proteomes" id="UP000249794">
    <property type="component" value="Unassembled WGS sequence"/>
</dbReference>
<keyword evidence="1 2" id="KW-0597">Phosphoprotein</keyword>
<dbReference type="PROSITE" id="PS50110">
    <property type="entry name" value="RESPONSE_REGULATORY"/>
    <property type="match status" value="1"/>
</dbReference>
<feature type="modified residue" description="4-aspartylphosphate" evidence="2">
    <location>
        <position position="62"/>
    </location>
</feature>
<dbReference type="InterPro" id="IPR001789">
    <property type="entry name" value="Sig_transdc_resp-reg_receiver"/>
</dbReference>
<dbReference type="PANTHER" id="PTHR44591:SF3">
    <property type="entry name" value="RESPONSE REGULATORY DOMAIN-CONTAINING PROTEIN"/>
    <property type="match status" value="1"/>
</dbReference>
<sequence length="140" mass="15564">MKNPDKIPENRKILAVDDTPDNLFLLEAILSDEPNYHLSCAENGQLAIEAVKQSPPDLILLDVMMPGMNGYEVTRQIRQDPNLPYIPILLVTAHEQISERQGLELGADGLVHKPFDIDLLLERIEDLLGCDCVTASYANA</sequence>
<dbReference type="PANTHER" id="PTHR44591">
    <property type="entry name" value="STRESS RESPONSE REGULATOR PROTEIN 1"/>
    <property type="match status" value="1"/>
</dbReference>
<dbReference type="EMBL" id="QBMP01000042">
    <property type="protein sequence ID" value="PZO58000.1"/>
    <property type="molecule type" value="Genomic_DNA"/>
</dbReference>
<accession>A0A2W4XKP0</accession>
<organism evidence="4 5">
    <name type="scientific">Phormidesmis priestleyi</name>
    <dbReference type="NCBI Taxonomy" id="268141"/>
    <lineage>
        <taxon>Bacteria</taxon>
        <taxon>Bacillati</taxon>
        <taxon>Cyanobacteriota</taxon>
        <taxon>Cyanophyceae</taxon>
        <taxon>Leptolyngbyales</taxon>
        <taxon>Leptolyngbyaceae</taxon>
        <taxon>Phormidesmis</taxon>
    </lineage>
</organism>
<dbReference type="Pfam" id="PF00072">
    <property type="entry name" value="Response_reg"/>
    <property type="match status" value="1"/>
</dbReference>
<dbReference type="Gene3D" id="3.40.50.2300">
    <property type="match status" value="1"/>
</dbReference>
<evidence type="ECO:0000256" key="1">
    <source>
        <dbReference type="ARBA" id="ARBA00022553"/>
    </source>
</evidence>
<dbReference type="GO" id="GO:0000160">
    <property type="term" value="P:phosphorelay signal transduction system"/>
    <property type="evidence" value="ECO:0007669"/>
    <property type="project" value="InterPro"/>
</dbReference>
<evidence type="ECO:0000313" key="5">
    <source>
        <dbReference type="Proteomes" id="UP000249794"/>
    </source>
</evidence>
<reference evidence="4 5" key="2">
    <citation type="submission" date="2018-06" db="EMBL/GenBank/DDBJ databases">
        <title>Metagenomic assembly of (sub)arctic Cyanobacteria and their associated microbiome from non-axenic cultures.</title>
        <authorList>
            <person name="Baurain D."/>
        </authorList>
    </citation>
    <scope>NUCLEOTIDE SEQUENCE [LARGE SCALE GENOMIC DNA]</scope>
    <source>
        <strain evidence="4">ULC027bin1</strain>
    </source>
</reference>
<gene>
    <name evidence="4" type="ORF">DCF15_06120</name>
</gene>
<dbReference type="SUPFAM" id="SSF52172">
    <property type="entry name" value="CheY-like"/>
    <property type="match status" value="1"/>
</dbReference>
<proteinExistence type="predicted"/>
<dbReference type="SMART" id="SM00448">
    <property type="entry name" value="REC"/>
    <property type="match status" value="1"/>
</dbReference>
<name>A0A2W4XKP0_9CYAN</name>
<feature type="domain" description="Response regulatory" evidence="3">
    <location>
        <begin position="12"/>
        <end position="128"/>
    </location>
</feature>
<reference evidence="5" key="1">
    <citation type="submission" date="2018-04" db="EMBL/GenBank/DDBJ databases">
        <authorList>
            <person name="Cornet L."/>
        </authorList>
    </citation>
    <scope>NUCLEOTIDE SEQUENCE [LARGE SCALE GENOMIC DNA]</scope>
</reference>
<evidence type="ECO:0000313" key="4">
    <source>
        <dbReference type="EMBL" id="PZO58000.1"/>
    </source>
</evidence>
<dbReference type="InterPro" id="IPR011006">
    <property type="entry name" value="CheY-like_superfamily"/>
</dbReference>